<evidence type="ECO:0000256" key="14">
    <source>
        <dbReference type="ARBA" id="ARBA00023211"/>
    </source>
</evidence>
<keyword evidence="6" id="KW-0436">Ligase</keyword>
<dbReference type="GO" id="GO:0006221">
    <property type="term" value="P:pyrimidine nucleotide biosynthetic process"/>
    <property type="evidence" value="ECO:0007669"/>
    <property type="project" value="UniProtKB-KW"/>
</dbReference>
<evidence type="ECO:0000313" key="25">
    <source>
        <dbReference type="EMBL" id="KAG2303921.1"/>
    </source>
</evidence>
<dbReference type="InterPro" id="IPR036914">
    <property type="entry name" value="MGS-like_dom_sf"/>
</dbReference>
<dbReference type="InterPro" id="IPR016185">
    <property type="entry name" value="PreATP-grasp_dom_sf"/>
</dbReference>
<evidence type="ECO:0000259" key="23">
    <source>
        <dbReference type="PROSITE" id="PS50975"/>
    </source>
</evidence>
<comment type="similarity">
    <text evidence="3">Belongs to the CarB family.</text>
</comment>
<keyword evidence="12" id="KW-0460">Magnesium</keyword>
<dbReference type="OrthoDB" id="434at2759"/>
<evidence type="ECO:0000256" key="13">
    <source>
        <dbReference type="ARBA" id="ARBA00022975"/>
    </source>
</evidence>
<dbReference type="Gene3D" id="3.40.50.1380">
    <property type="entry name" value="Methylglyoxal synthase-like domain"/>
    <property type="match status" value="1"/>
</dbReference>
<evidence type="ECO:0000256" key="19">
    <source>
        <dbReference type="ARBA" id="ARBA00044334"/>
    </source>
</evidence>
<keyword evidence="8" id="KW-0479">Metal-binding</keyword>
<evidence type="ECO:0000256" key="9">
    <source>
        <dbReference type="ARBA" id="ARBA00022737"/>
    </source>
</evidence>
<dbReference type="EC" id="6.3.4.16" evidence="16"/>
<dbReference type="FunFam" id="3.40.50.20:FF:000003">
    <property type="entry name" value="Carbamoyl-phosphate synthase large chain"/>
    <property type="match status" value="1"/>
</dbReference>
<dbReference type="Pfam" id="PF25596">
    <property type="entry name" value="CPSase_L_D1"/>
    <property type="match status" value="2"/>
</dbReference>
<comment type="catalytic activity">
    <reaction evidence="20">
        <text>hydrogencarbonate + NH4(+) + 2 ATP = carbamoyl phosphate + 2 ADP + phosphate + 2 H(+)</text>
        <dbReference type="Rhea" id="RHEA:18029"/>
        <dbReference type="ChEBI" id="CHEBI:15378"/>
        <dbReference type="ChEBI" id="CHEBI:17544"/>
        <dbReference type="ChEBI" id="CHEBI:28938"/>
        <dbReference type="ChEBI" id="CHEBI:30616"/>
        <dbReference type="ChEBI" id="CHEBI:43474"/>
        <dbReference type="ChEBI" id="CHEBI:58228"/>
        <dbReference type="ChEBI" id="CHEBI:456216"/>
        <dbReference type="EC" id="6.3.4.16"/>
    </reaction>
</comment>
<dbReference type="PROSITE" id="PS00866">
    <property type="entry name" value="CPSASE_1"/>
    <property type="match status" value="2"/>
</dbReference>
<dbReference type="InterPro" id="IPR005480">
    <property type="entry name" value="CPSase_lsu_oligo"/>
</dbReference>
<dbReference type="PANTHER" id="PTHR11405:SF53">
    <property type="entry name" value="CARBAMOYL-PHOSPHATE SYNTHASE [AMMONIA], MITOCHONDRIAL"/>
    <property type="match status" value="1"/>
</dbReference>
<dbReference type="InterPro" id="IPR033937">
    <property type="entry name" value="MGS_CPS_CarB"/>
</dbReference>
<evidence type="ECO:0000256" key="6">
    <source>
        <dbReference type="ARBA" id="ARBA00022598"/>
    </source>
</evidence>
<keyword evidence="13" id="KW-0665">Pyrimidine biosynthesis</keyword>
<dbReference type="PROSITE" id="PS00867">
    <property type="entry name" value="CPSASE_2"/>
    <property type="match status" value="2"/>
</dbReference>
<dbReference type="InterPro" id="IPR011607">
    <property type="entry name" value="MGS-like_dom"/>
</dbReference>
<dbReference type="GO" id="GO:0006526">
    <property type="term" value="P:L-arginine biosynthetic process"/>
    <property type="evidence" value="ECO:0007669"/>
    <property type="project" value="UniProtKB-KW"/>
</dbReference>
<dbReference type="PRINTS" id="PR00098">
    <property type="entry name" value="CPSASE"/>
</dbReference>
<protein>
    <recommendedName>
        <fullName evidence="21">Carbamoyl phosphate synthase arginine-specific large chain, chloroplastic</fullName>
        <ecNumber evidence="16">6.3.4.16</ecNumber>
        <ecNumber evidence="4">6.3.5.5</ecNumber>
    </recommendedName>
    <alternativeName>
        <fullName evidence="18">Ammonium-dependent carbamoyl phosphate synthetase</fullName>
    </alternativeName>
    <alternativeName>
        <fullName evidence="17">Arginine-specific carbamoyl phosphate synthetase, ammonia chain</fullName>
    </alternativeName>
    <alternativeName>
        <fullName evidence="19">Glutamine-dependent carbamoyl phosphate synthetase</fullName>
    </alternativeName>
</protein>
<evidence type="ECO:0000256" key="20">
    <source>
        <dbReference type="ARBA" id="ARBA00047359"/>
    </source>
</evidence>
<proteinExistence type="inferred from homology"/>
<evidence type="ECO:0000256" key="7">
    <source>
        <dbReference type="ARBA" id="ARBA00022605"/>
    </source>
</evidence>
<dbReference type="NCBIfam" id="TIGR01369">
    <property type="entry name" value="CPSaseII_lrg"/>
    <property type="match status" value="1"/>
</dbReference>
<evidence type="ECO:0000256" key="22">
    <source>
        <dbReference type="PROSITE-ProRule" id="PRU00409"/>
    </source>
</evidence>
<dbReference type="CDD" id="cd01424">
    <property type="entry name" value="MGS_CPS_II"/>
    <property type="match status" value="1"/>
</dbReference>
<keyword evidence="14" id="KW-0464">Manganese</keyword>
<dbReference type="SUPFAM" id="SSF56059">
    <property type="entry name" value="Glutathione synthetase ATP-binding domain-like"/>
    <property type="match status" value="2"/>
</dbReference>
<gene>
    <name evidence="25" type="ORF">Bca52824_032572</name>
</gene>
<dbReference type="FunFam" id="3.40.50.1380:FF:000013">
    <property type="entry name" value="Carbamoyl-phosphate synthase large chain"/>
    <property type="match status" value="1"/>
</dbReference>
<dbReference type="FunFam" id="3.30.470.20:FF:000007">
    <property type="entry name" value="Carbamoyl-phosphate synthase large chain"/>
    <property type="match status" value="1"/>
</dbReference>
<dbReference type="SUPFAM" id="SSF52440">
    <property type="entry name" value="PreATP-grasp domain"/>
    <property type="match status" value="2"/>
</dbReference>
<dbReference type="InterPro" id="IPR036897">
    <property type="entry name" value="CarbamoylP_synth_lsu_oligo_sf"/>
</dbReference>
<dbReference type="Gene3D" id="1.10.1030.10">
    <property type="entry name" value="Carbamoyl-phosphate synthetase, large subunit oligomerisation domain"/>
    <property type="match status" value="1"/>
</dbReference>
<keyword evidence="11 22" id="KW-0067">ATP-binding</keyword>
<keyword evidence="7" id="KW-0028">Amino-acid biosynthesis</keyword>
<evidence type="ECO:0000256" key="11">
    <source>
        <dbReference type="ARBA" id="ARBA00022840"/>
    </source>
</evidence>
<keyword evidence="5" id="KW-0055">Arginine biosynthesis</keyword>
<dbReference type="NCBIfam" id="NF009455">
    <property type="entry name" value="PRK12815.1"/>
    <property type="match status" value="1"/>
</dbReference>
<dbReference type="Proteomes" id="UP000886595">
    <property type="component" value="Unassembled WGS sequence"/>
</dbReference>
<dbReference type="Pfam" id="PF02787">
    <property type="entry name" value="CPSase_L_D3"/>
    <property type="match status" value="1"/>
</dbReference>
<keyword evidence="9" id="KW-0677">Repeat</keyword>
<comment type="cofactor">
    <cofactor evidence="1">
        <name>Mn(2+)</name>
        <dbReference type="ChEBI" id="CHEBI:29035"/>
    </cofactor>
</comment>
<dbReference type="Pfam" id="PF02142">
    <property type="entry name" value="MGS"/>
    <property type="match status" value="1"/>
</dbReference>
<evidence type="ECO:0000256" key="21">
    <source>
        <dbReference type="ARBA" id="ARBA00074190"/>
    </source>
</evidence>
<keyword evidence="10 22" id="KW-0547">Nucleotide-binding</keyword>
<feature type="domain" description="ATP-grasp" evidence="23">
    <location>
        <begin position="775"/>
        <end position="968"/>
    </location>
</feature>
<dbReference type="InterPro" id="IPR005483">
    <property type="entry name" value="CPSase_dom"/>
</dbReference>
<dbReference type="Pfam" id="PF02786">
    <property type="entry name" value="CPSase_L_D2"/>
    <property type="match status" value="2"/>
</dbReference>
<evidence type="ECO:0000256" key="18">
    <source>
        <dbReference type="ARBA" id="ARBA00044318"/>
    </source>
</evidence>
<evidence type="ECO:0000256" key="8">
    <source>
        <dbReference type="ARBA" id="ARBA00022723"/>
    </source>
</evidence>
<dbReference type="FunFam" id="1.10.1030.10:FF:000002">
    <property type="entry name" value="Carbamoyl-phosphate synthase large chain"/>
    <property type="match status" value="1"/>
</dbReference>
<dbReference type="EC" id="6.3.5.5" evidence="4"/>
<dbReference type="GO" id="GO:0005737">
    <property type="term" value="C:cytoplasm"/>
    <property type="evidence" value="ECO:0007669"/>
    <property type="project" value="TreeGrafter"/>
</dbReference>
<dbReference type="Gene3D" id="3.30.470.20">
    <property type="entry name" value="ATP-grasp fold, B domain"/>
    <property type="match status" value="2"/>
</dbReference>
<dbReference type="PROSITE" id="PS51855">
    <property type="entry name" value="MGS"/>
    <property type="match status" value="1"/>
</dbReference>
<evidence type="ECO:0000256" key="2">
    <source>
        <dbReference type="ARBA" id="ARBA00005077"/>
    </source>
</evidence>
<dbReference type="FunFam" id="3.40.50.20:FF:000001">
    <property type="entry name" value="Carbamoyl-phosphate synthase large chain"/>
    <property type="match status" value="1"/>
</dbReference>
<keyword evidence="26" id="KW-1185">Reference proteome</keyword>
<feature type="domain" description="MGS-like" evidence="24">
    <location>
        <begin position="1035"/>
        <end position="1180"/>
    </location>
</feature>
<comment type="subunit">
    <text evidence="15">Heterodimer composed of 2 chains; the small (or glutamine) chain promotes the hydrolysis of glutamine to ammonia, which is used by the large (or ammonia) chain to synthesize carbamoyl phosphate.</text>
</comment>
<dbReference type="HAMAP" id="MF_01210_A">
    <property type="entry name" value="CPSase_L_chain_A"/>
    <property type="match status" value="1"/>
</dbReference>
<reference evidence="25 26" key="1">
    <citation type="submission" date="2020-02" db="EMBL/GenBank/DDBJ databases">
        <authorList>
            <person name="Ma Q."/>
            <person name="Huang Y."/>
            <person name="Song X."/>
            <person name="Pei D."/>
        </authorList>
    </citation>
    <scope>NUCLEOTIDE SEQUENCE [LARGE SCALE GENOMIC DNA]</scope>
    <source>
        <strain evidence="25">Sxm20200214</strain>
        <tissue evidence="25">Leaf</tissue>
    </source>
</reference>
<dbReference type="AlphaFoldDB" id="A0A8X7V8S6"/>
<dbReference type="SMART" id="SM00851">
    <property type="entry name" value="MGS"/>
    <property type="match status" value="1"/>
</dbReference>
<evidence type="ECO:0000256" key="4">
    <source>
        <dbReference type="ARBA" id="ARBA00012738"/>
    </source>
</evidence>
<dbReference type="GO" id="GO:0006541">
    <property type="term" value="P:glutamine metabolic process"/>
    <property type="evidence" value="ECO:0007669"/>
    <property type="project" value="TreeGrafter"/>
</dbReference>
<dbReference type="GO" id="GO:0004088">
    <property type="term" value="F:carbamoyl-phosphate synthase (glutamine-hydrolyzing) activity"/>
    <property type="evidence" value="ECO:0007669"/>
    <property type="project" value="UniProtKB-EC"/>
</dbReference>
<name>A0A8X7V8S6_BRACI</name>
<dbReference type="NCBIfam" id="NF003671">
    <property type="entry name" value="PRK05294.1"/>
    <property type="match status" value="1"/>
</dbReference>
<dbReference type="SMART" id="SM01096">
    <property type="entry name" value="CPSase_L_D3"/>
    <property type="match status" value="1"/>
</dbReference>
<comment type="caution">
    <text evidence="25">The sequence shown here is derived from an EMBL/GenBank/DDBJ whole genome shotgun (WGS) entry which is preliminary data.</text>
</comment>
<dbReference type="PROSITE" id="PS50975">
    <property type="entry name" value="ATP_GRASP"/>
    <property type="match status" value="2"/>
</dbReference>
<comment type="pathway">
    <text evidence="2">Amino-acid biosynthesis; L-arginine biosynthesis; carbamoyl phosphate from bicarbonate: step 1/1.</text>
</comment>
<evidence type="ECO:0000259" key="24">
    <source>
        <dbReference type="PROSITE" id="PS51855"/>
    </source>
</evidence>
<organism evidence="25 26">
    <name type="scientific">Brassica carinata</name>
    <name type="common">Ethiopian mustard</name>
    <name type="synonym">Abyssinian cabbage</name>
    <dbReference type="NCBI Taxonomy" id="52824"/>
    <lineage>
        <taxon>Eukaryota</taxon>
        <taxon>Viridiplantae</taxon>
        <taxon>Streptophyta</taxon>
        <taxon>Embryophyta</taxon>
        <taxon>Tracheophyta</taxon>
        <taxon>Spermatophyta</taxon>
        <taxon>Magnoliopsida</taxon>
        <taxon>eudicotyledons</taxon>
        <taxon>Gunneridae</taxon>
        <taxon>Pentapetalae</taxon>
        <taxon>rosids</taxon>
        <taxon>malvids</taxon>
        <taxon>Brassicales</taxon>
        <taxon>Brassicaceae</taxon>
        <taxon>Brassiceae</taxon>
        <taxon>Brassica</taxon>
    </lineage>
</organism>
<sequence>MSNHGLHLSPNHSSIFTSSSKLSNHPRFFSRSSSAINYRAKPRLNSTTTFPSCLNRKPSAVVTRVLNSVKPVDEKTKPFSPEIVGKRTDLKKIMILGAGPIVIGQACEFDYSGTQACKALREEGYEVILINSNPATIMTDPETANRTYIAPMTPDLVEQVIAKERPDALLPTMGGQTALNLAVALAESGALERYGVELIGAKLDAIKKAEDRELFKEAMKSIGLKTPPSGIGNTLDECFDIAESIGDFPLIIRPAFTLGGTGGGIAYNREEFESICKAGLAASVTSQVLVEKSLLGWKEYELEVMRDLADNVVIICSIENIDPMGVHTGDSITVAPAQTLTDREYQRLRDYSIAIIREIGVECGGSNVQFAVNPADGEVMIIEMNPRVSRSSALASKATGFPIAKMAAKLSVGYTLDQIPNDITRKTPASFEPSIDYVVTKIPRFAFEKFPGSQPLLTTQMKSVGESMALGRTFQESFQKALRSLETGFSGWGCAKIKELNWDWDQLKYSLRVPNPDRIHAIYAAMKKGMKVDEIHELSMVDKWFLTQLKELVDVEQYLMSGPPLSEITKEDLYEVKKRGFSDKQIAFATKTTEEEVRTKRISLGVVPSYKRVDTCAAEFEAHTPYMYSSYDFECESAPNNNKKVLILGGGPNRIGQGIEFDYCCCHTSFALQDAGFETIMLNSNPETVSTDYDTSDRLYFEPLTIEDVLNVIDLEKPDGIIVQFGGQTPLKLALPIKNYLDKHKPMSLSGAGPVRIWGTSPDSIDAAEDRERFNAILNELKIEQPKGGIAKSEADALAIAKEIGYPVVVRPSYVLGGRAMEIVYDDSKLVTYLENAVEVDPERPVLVDRYLSDAIEIDVDTLTDSYGNMVIGGIMEHIEQAGVHSGDSACMLPTQTIPSSCLEKIRSWTTKLAKKLNVCGLMNCQYAITSSGDVFLLEANPRASRTVPFVSKAIGHPLAKYAALVMSGKSLKDLNFEEEVIPKHISVKEAVFPFEKFQGCDVILGPEMRSTGEVMSISSEFPSAFAMAQIAAGQKLPLTGTVFLSLNDMTKPHLEKIAVSFLDLGFKIVATSGTAHFLELKGIPVERVLKLHEGRPHAADMVANGQIHLMLITSSGDALDQKDGRQLRQMALAYKVPVITTVAGALATAEGIKSLKSSAINMTALQDFFEVKNESSLLV</sequence>
<dbReference type="GO" id="GO:0004087">
    <property type="term" value="F:carbamoyl-phosphate synthase (ammonia) activity"/>
    <property type="evidence" value="ECO:0007669"/>
    <property type="project" value="UniProtKB-EC"/>
</dbReference>
<evidence type="ECO:0000256" key="3">
    <source>
        <dbReference type="ARBA" id="ARBA00009799"/>
    </source>
</evidence>
<dbReference type="InterPro" id="IPR058047">
    <property type="entry name" value="CPSase_preATP-grasp"/>
</dbReference>
<dbReference type="InterPro" id="IPR006275">
    <property type="entry name" value="CPSase_lsu"/>
</dbReference>
<evidence type="ECO:0000256" key="5">
    <source>
        <dbReference type="ARBA" id="ARBA00022571"/>
    </source>
</evidence>
<evidence type="ECO:0000256" key="1">
    <source>
        <dbReference type="ARBA" id="ARBA00001936"/>
    </source>
</evidence>
<evidence type="ECO:0000256" key="16">
    <source>
        <dbReference type="ARBA" id="ARBA00044063"/>
    </source>
</evidence>
<dbReference type="InterPro" id="IPR011761">
    <property type="entry name" value="ATP-grasp"/>
</dbReference>
<dbReference type="Gene3D" id="3.40.50.20">
    <property type="match status" value="2"/>
</dbReference>
<dbReference type="Gene3D" id="3.30.1490.20">
    <property type="entry name" value="ATP-grasp fold, A domain"/>
    <property type="match status" value="1"/>
</dbReference>
<dbReference type="PANTHER" id="PTHR11405">
    <property type="entry name" value="CARBAMOYLTRANSFERASE FAMILY MEMBER"/>
    <property type="match status" value="1"/>
</dbReference>
<dbReference type="HAMAP" id="MF_01210_B">
    <property type="entry name" value="CPSase_L_chain_B"/>
    <property type="match status" value="1"/>
</dbReference>
<accession>A0A8X7V8S6</accession>
<dbReference type="InterPro" id="IPR013815">
    <property type="entry name" value="ATP_grasp_subdomain_1"/>
</dbReference>
<evidence type="ECO:0000256" key="17">
    <source>
        <dbReference type="ARBA" id="ARBA00044249"/>
    </source>
</evidence>
<evidence type="ECO:0000256" key="10">
    <source>
        <dbReference type="ARBA" id="ARBA00022741"/>
    </source>
</evidence>
<evidence type="ECO:0000313" key="26">
    <source>
        <dbReference type="Proteomes" id="UP000886595"/>
    </source>
</evidence>
<dbReference type="SUPFAM" id="SSF48108">
    <property type="entry name" value="Carbamoyl phosphate synthetase, large subunit connection domain"/>
    <property type="match status" value="1"/>
</dbReference>
<dbReference type="EMBL" id="JAAMPC010000007">
    <property type="protein sequence ID" value="KAG2303921.1"/>
    <property type="molecule type" value="Genomic_DNA"/>
</dbReference>
<evidence type="ECO:0000256" key="12">
    <source>
        <dbReference type="ARBA" id="ARBA00022842"/>
    </source>
</evidence>
<feature type="domain" description="ATP-grasp" evidence="23">
    <location>
        <begin position="216"/>
        <end position="412"/>
    </location>
</feature>
<evidence type="ECO:0000256" key="15">
    <source>
        <dbReference type="ARBA" id="ARBA00044031"/>
    </source>
</evidence>
<dbReference type="FunFam" id="3.30.470.20:FF:000013">
    <property type="entry name" value="Carbamoyl-phosphate synthase large chain"/>
    <property type="match status" value="1"/>
</dbReference>
<dbReference type="GO" id="GO:0005524">
    <property type="term" value="F:ATP binding"/>
    <property type="evidence" value="ECO:0007669"/>
    <property type="project" value="UniProtKB-UniRule"/>
</dbReference>
<dbReference type="InterPro" id="IPR005479">
    <property type="entry name" value="CPAse_ATP-bd"/>
</dbReference>
<dbReference type="GO" id="GO:0046872">
    <property type="term" value="F:metal ion binding"/>
    <property type="evidence" value="ECO:0007669"/>
    <property type="project" value="UniProtKB-KW"/>
</dbReference>
<dbReference type="FunFam" id="3.30.1490.20:FF:000001">
    <property type="entry name" value="Carbamoyl-phosphate synthase large chain"/>
    <property type="match status" value="1"/>
</dbReference>
<dbReference type="SUPFAM" id="SSF52335">
    <property type="entry name" value="Methylglyoxal synthase-like"/>
    <property type="match status" value="1"/>
</dbReference>